<name>A0ACC1NAN6_9HYPO</name>
<evidence type="ECO:0000313" key="1">
    <source>
        <dbReference type="EMBL" id="KAJ2976370.1"/>
    </source>
</evidence>
<organism evidence="1 2">
    <name type="scientific">Zarea fungicola</name>
    <dbReference type="NCBI Taxonomy" id="93591"/>
    <lineage>
        <taxon>Eukaryota</taxon>
        <taxon>Fungi</taxon>
        <taxon>Dikarya</taxon>
        <taxon>Ascomycota</taxon>
        <taxon>Pezizomycotina</taxon>
        <taxon>Sordariomycetes</taxon>
        <taxon>Hypocreomycetidae</taxon>
        <taxon>Hypocreales</taxon>
        <taxon>Cordycipitaceae</taxon>
        <taxon>Zarea</taxon>
    </lineage>
</organism>
<accession>A0ACC1NAN6</accession>
<gene>
    <name evidence="1" type="ORF">NQ176_g4990</name>
</gene>
<dbReference type="Proteomes" id="UP001143910">
    <property type="component" value="Unassembled WGS sequence"/>
</dbReference>
<reference evidence="1" key="1">
    <citation type="submission" date="2022-08" db="EMBL/GenBank/DDBJ databases">
        <title>Genome Sequence of Lecanicillium fungicola.</title>
        <authorList>
            <person name="Buettner E."/>
        </authorList>
    </citation>
    <scope>NUCLEOTIDE SEQUENCE</scope>
    <source>
        <strain evidence="1">Babe33</strain>
    </source>
</reference>
<comment type="caution">
    <text evidence="1">The sequence shown here is derived from an EMBL/GenBank/DDBJ whole genome shotgun (WGS) entry which is preliminary data.</text>
</comment>
<proteinExistence type="predicted"/>
<protein>
    <submittedName>
        <fullName evidence="1">Uncharacterized protein</fullName>
    </submittedName>
</protein>
<keyword evidence="2" id="KW-1185">Reference proteome</keyword>
<evidence type="ECO:0000313" key="2">
    <source>
        <dbReference type="Proteomes" id="UP001143910"/>
    </source>
</evidence>
<sequence length="608" mass="66991">MDGTNEFYDPLASGFGDQEMYQQVQNVDMPSTEEVQQSFDMNMDIDQSSSNTDFFDQVSAATQTSSMEDQMREERMILFLKQVCDNEDSSEQAEKGFLEQAHDPNTPSEQLPVTPQHPDEDYAGEQDRVLFYTEPYVTESPSEEPPSPTDGFYERLLSLTDGSSEQLPSLTDGSSEQLPSPTDSSSEQLPSLTDSSSEQLPSPTDSSSEQLSSPTDGSSETSLALSVPALGSADDQEMADLPINQHSSYASFPPGSTETDLINQSLGNVNFYGRAPPVSQNIMGNPQTGLINQSTGNVHLYAQTSQASQSFMGNPQTGLINQAIDDINFYGQAPPESQNIVGNLHTGLINRLSNYAYFLQGNSRTGLNNQFSSYASFPPGNPQSGLINQSLGNVNYDGQVQLAPQTCSRCQQPGLFDQSLTAGAFHGQDYPVTQYSTTYSNVQYRDVQVWPHASQQPNSAGQGFDHLSPAQGNTSPKKPQRKLLQPRSWDQLWRAQKLSSGGHSTSAAICPVTNLHDWMFRIFAIQNEDLEVTTDRDRQLRDKKKLATATRFMNTLKKHPETPAELFERSDIEAALNREKMYLEKRDKAIVAKERLAERKAAAANTAA</sequence>
<dbReference type="EMBL" id="JANJQO010000592">
    <property type="protein sequence ID" value="KAJ2976370.1"/>
    <property type="molecule type" value="Genomic_DNA"/>
</dbReference>